<comment type="caution">
    <text evidence="1">The sequence shown here is derived from an EMBL/GenBank/DDBJ whole genome shotgun (WGS) entry which is preliminary data.</text>
</comment>
<accession>A0A8H3L2Y6</accession>
<reference evidence="1" key="1">
    <citation type="submission" date="2019-10" db="EMBL/GenBank/DDBJ databases">
        <title>Conservation and host-specific expression of non-tandemly repeated heterogenous ribosome RNA gene in arbuscular mycorrhizal fungi.</title>
        <authorList>
            <person name="Maeda T."/>
            <person name="Kobayashi Y."/>
            <person name="Nakagawa T."/>
            <person name="Ezawa T."/>
            <person name="Yamaguchi K."/>
            <person name="Bino T."/>
            <person name="Nishimoto Y."/>
            <person name="Shigenobu S."/>
            <person name="Kawaguchi M."/>
        </authorList>
    </citation>
    <scope>NUCLEOTIDE SEQUENCE</scope>
    <source>
        <strain evidence="1">HR1</strain>
    </source>
</reference>
<proteinExistence type="predicted"/>
<evidence type="ECO:0000313" key="1">
    <source>
        <dbReference type="EMBL" id="GES79241.1"/>
    </source>
</evidence>
<gene>
    <name evidence="1" type="ORF">RCL2_000655200</name>
</gene>
<dbReference type="EMBL" id="BLAL01000043">
    <property type="protein sequence ID" value="GES79241.1"/>
    <property type="molecule type" value="Genomic_DNA"/>
</dbReference>
<evidence type="ECO:0000313" key="2">
    <source>
        <dbReference type="Proteomes" id="UP000615446"/>
    </source>
</evidence>
<organism evidence="1 2">
    <name type="scientific">Rhizophagus clarus</name>
    <dbReference type="NCBI Taxonomy" id="94130"/>
    <lineage>
        <taxon>Eukaryota</taxon>
        <taxon>Fungi</taxon>
        <taxon>Fungi incertae sedis</taxon>
        <taxon>Mucoromycota</taxon>
        <taxon>Glomeromycotina</taxon>
        <taxon>Glomeromycetes</taxon>
        <taxon>Glomerales</taxon>
        <taxon>Glomeraceae</taxon>
        <taxon>Rhizophagus</taxon>
    </lineage>
</organism>
<protein>
    <submittedName>
        <fullName evidence="1">Uncharacterized protein</fullName>
    </submittedName>
</protein>
<dbReference type="Proteomes" id="UP000615446">
    <property type="component" value="Unassembled WGS sequence"/>
</dbReference>
<name>A0A8H3L2Y6_9GLOM</name>
<dbReference type="AlphaFoldDB" id="A0A8H3L2Y6"/>
<sequence>MFTVTLEEALCCGNIQRTHLNVVLNYQRTLHAPPPGADFERFYGHYCCIYDIFCAKLIFCILEIFEKVRGYSSGQDLKLSSHDVEPP</sequence>